<keyword evidence="6" id="KW-0238">DNA-binding</keyword>
<evidence type="ECO:0000256" key="1">
    <source>
        <dbReference type="ARBA" id="ARBA00004123"/>
    </source>
</evidence>
<dbReference type="GO" id="GO:0035259">
    <property type="term" value="F:nuclear glucocorticoid receptor binding"/>
    <property type="evidence" value="ECO:0007669"/>
    <property type="project" value="TreeGrafter"/>
</dbReference>
<keyword evidence="7" id="KW-0804">Transcription</keyword>
<dbReference type="GO" id="GO:0008270">
    <property type="term" value="F:zinc ion binding"/>
    <property type="evidence" value="ECO:0007669"/>
    <property type="project" value="UniProtKB-KW"/>
</dbReference>
<dbReference type="GO" id="GO:0071376">
    <property type="term" value="P:cellular response to corticotropin-releasing hormone stimulus"/>
    <property type="evidence" value="ECO:0007669"/>
    <property type="project" value="TreeGrafter"/>
</dbReference>
<dbReference type="GO" id="GO:0004879">
    <property type="term" value="F:nuclear receptor activity"/>
    <property type="evidence" value="ECO:0007669"/>
    <property type="project" value="InterPro"/>
</dbReference>
<comment type="caution">
    <text evidence="15">The sequence shown here is derived from an EMBL/GenBank/DDBJ whole genome shotgun (WGS) entry which is preliminary data.</text>
</comment>
<keyword evidence="9" id="KW-0539">Nucleus</keyword>
<dbReference type="PANTHER" id="PTHR24085">
    <property type="entry name" value="NUCLEAR HORMONE RECEPTOR"/>
    <property type="match status" value="1"/>
</dbReference>
<dbReference type="Gene3D" id="3.30.50.10">
    <property type="entry name" value="Erythroid Transcription Factor GATA-1, subunit A"/>
    <property type="match status" value="1"/>
</dbReference>
<evidence type="ECO:0000256" key="3">
    <source>
        <dbReference type="ARBA" id="ARBA00022771"/>
    </source>
</evidence>
<organism evidence="15 16">
    <name type="scientific">Blomia tropicalis</name>
    <name type="common">Mite</name>
    <dbReference type="NCBI Taxonomy" id="40697"/>
    <lineage>
        <taxon>Eukaryota</taxon>
        <taxon>Metazoa</taxon>
        <taxon>Ecdysozoa</taxon>
        <taxon>Arthropoda</taxon>
        <taxon>Chelicerata</taxon>
        <taxon>Arachnida</taxon>
        <taxon>Acari</taxon>
        <taxon>Acariformes</taxon>
        <taxon>Sarcoptiformes</taxon>
        <taxon>Astigmata</taxon>
        <taxon>Glycyphagoidea</taxon>
        <taxon>Echimyopodidae</taxon>
        <taxon>Blomia</taxon>
    </lineage>
</organism>
<evidence type="ECO:0000256" key="12">
    <source>
        <dbReference type="ARBA" id="ARBA00075617"/>
    </source>
</evidence>
<keyword evidence="8" id="KW-0675">Receptor</keyword>
<proteinExistence type="predicted"/>
<dbReference type="CDD" id="cd06969">
    <property type="entry name" value="NR_DBD_NGFI-B"/>
    <property type="match status" value="1"/>
</dbReference>
<dbReference type="PRINTS" id="PR00398">
    <property type="entry name" value="STRDHORMONER"/>
</dbReference>
<sequence length="865" mass="96831">MILVENSPVHSDHSQSIGDTNLLNFEYIDQLFRATNTENDLKSCASSSNCSISSGYNGNLNSSSSSSSSLTATPGRIIGYDELLSSEDYLNRSQFGISTLDDDIDDEDDEFLELDLSDTSSQDPDHEVDLSSLTPSVQRLFCQTSMSNYSSINGSCSNLIDLINNNHNSTGLSDQCKLINRFNEIYSPRYKTEQRNQFDYSGDFFKFDDYISDCESNLSDCDDQQNIQIQSTSTETNTNTSISTSGNGFQTNPLSTKIILKEEPMDSFIPTTIINTTTRTRSSTSSPSINNPSCTMQLKLSPQNSTKYCNEFEQFIQSSIMSSAIADQSTSVLSKIEQEDEHKEELIYHADSPKPMRYHLHNLPLNVLQSNQCEPIQFDDTFESIESELNDDLQSFKIPSPSQSTTKTTITTTTTTNINTTQSDQMMSPQHQQQQQQPTQLLVNQVPMMEETATVPEVSAITMDSPIVIFRAGGNGMKQRSQRSKSMQQQICGVCGDVAACQHYGVLTCEGCKGFFKRTVQKGSKYTCLGNKDCTVDKRRRNRCQFCRFQKCLAVGMVKEVVRTDSLKGRRGRLPSKAKTSHEVQSYQPMSMIQSLARAHCETSTDKANLDFSQFTDSVTEELSDYIDGQLLALLNSSLDILYGFMEKIPGFNDINEYDRNLLFQTSCLELFALRMAYRMKPGCAYIILCNNIVLHRNQFEHTFGEWFKMIEELSNQLINLGLEQNAFACLCALTVITGRHGVRDITKIDQLETKIINSLKDHTVYHNLRTIGEFGQRIVIQRLQKLSDANIRSAEIEQLEKKLHNNCGTISSHPQQISMNVDQSISSSASTSSTAVATTTANISACLDLPSISSFFKGWPQAMK</sequence>
<feature type="domain" description="Nuclear receptor" evidence="13">
    <location>
        <begin position="489"/>
        <end position="564"/>
    </location>
</feature>
<gene>
    <name evidence="15" type="ORF">RDWZM_007981</name>
</gene>
<dbReference type="PANTHER" id="PTHR24085:SF4">
    <property type="entry name" value="NUCLEAR HORMONE RECEPTOR HR38-RELATED"/>
    <property type="match status" value="1"/>
</dbReference>
<dbReference type="InterPro" id="IPR000536">
    <property type="entry name" value="Nucl_hrmn_rcpt_lig-bd"/>
</dbReference>
<evidence type="ECO:0000256" key="5">
    <source>
        <dbReference type="ARBA" id="ARBA00023015"/>
    </source>
</evidence>
<evidence type="ECO:0000256" key="6">
    <source>
        <dbReference type="ARBA" id="ARBA00023125"/>
    </source>
</evidence>
<evidence type="ECO:0000256" key="8">
    <source>
        <dbReference type="ARBA" id="ARBA00023170"/>
    </source>
</evidence>
<dbReference type="AlphaFoldDB" id="A0A9Q0M0I2"/>
<evidence type="ECO:0000256" key="11">
    <source>
        <dbReference type="ARBA" id="ARBA00071265"/>
    </source>
</evidence>
<evidence type="ECO:0000259" key="13">
    <source>
        <dbReference type="PROSITE" id="PS51030"/>
    </source>
</evidence>
<dbReference type="GO" id="GO:0000978">
    <property type="term" value="F:RNA polymerase II cis-regulatory region sequence-specific DNA binding"/>
    <property type="evidence" value="ECO:0007669"/>
    <property type="project" value="TreeGrafter"/>
</dbReference>
<dbReference type="Proteomes" id="UP001142055">
    <property type="component" value="Chromosome 3"/>
</dbReference>
<name>A0A9Q0M0I2_BLOTA</name>
<dbReference type="InterPro" id="IPR013088">
    <property type="entry name" value="Znf_NHR/GATA"/>
</dbReference>
<evidence type="ECO:0000259" key="14">
    <source>
        <dbReference type="PROSITE" id="PS51843"/>
    </source>
</evidence>
<evidence type="ECO:0000256" key="4">
    <source>
        <dbReference type="ARBA" id="ARBA00022833"/>
    </source>
</evidence>
<accession>A0A9Q0M0I2</accession>
<dbReference type="Pfam" id="PF00104">
    <property type="entry name" value="Hormone_recep"/>
    <property type="match status" value="1"/>
</dbReference>
<feature type="domain" description="NR LBD" evidence="14">
    <location>
        <begin position="588"/>
        <end position="830"/>
    </location>
</feature>
<dbReference type="PROSITE" id="PS00031">
    <property type="entry name" value="NUCLEAR_REC_DBD_1"/>
    <property type="match status" value="1"/>
</dbReference>
<evidence type="ECO:0000256" key="2">
    <source>
        <dbReference type="ARBA" id="ARBA00022723"/>
    </source>
</evidence>
<keyword evidence="2" id="KW-0479">Metal-binding</keyword>
<keyword evidence="5" id="KW-0805">Transcription regulation</keyword>
<comment type="subunit">
    <text evidence="10">Forms a heterodimer with USP.</text>
</comment>
<comment type="subcellular location">
    <subcellularLocation>
        <location evidence="1">Nucleus</location>
    </subcellularLocation>
</comment>
<dbReference type="InterPro" id="IPR003070">
    <property type="entry name" value="NR4A1-3"/>
</dbReference>
<keyword evidence="3" id="KW-0863">Zinc-finger</keyword>
<dbReference type="Pfam" id="PF00105">
    <property type="entry name" value="zf-C4"/>
    <property type="match status" value="1"/>
</dbReference>
<dbReference type="FunFam" id="3.30.50.10:FF:000009">
    <property type="entry name" value="nuclear receptor subfamily 4 group A member 2"/>
    <property type="match status" value="1"/>
</dbReference>
<evidence type="ECO:0000256" key="10">
    <source>
        <dbReference type="ARBA" id="ARBA00065130"/>
    </source>
</evidence>
<reference evidence="15" key="1">
    <citation type="submission" date="2022-12" db="EMBL/GenBank/DDBJ databases">
        <title>Genome assemblies of Blomia tropicalis.</title>
        <authorList>
            <person name="Cui Y."/>
        </authorList>
    </citation>
    <scope>NUCLEOTIDE SEQUENCE</scope>
    <source>
        <tissue evidence="15">Adult mites</tissue>
    </source>
</reference>
<keyword evidence="16" id="KW-1185">Reference proteome</keyword>
<dbReference type="InterPro" id="IPR001628">
    <property type="entry name" value="Znf_hrmn_rcpt"/>
</dbReference>
<dbReference type="Gene3D" id="1.10.565.10">
    <property type="entry name" value="Retinoid X Receptor"/>
    <property type="match status" value="1"/>
</dbReference>
<evidence type="ECO:0000313" key="15">
    <source>
        <dbReference type="EMBL" id="KAJ6216824.1"/>
    </source>
</evidence>
<dbReference type="PROSITE" id="PS51030">
    <property type="entry name" value="NUCLEAR_REC_DBD_2"/>
    <property type="match status" value="1"/>
</dbReference>
<evidence type="ECO:0000256" key="9">
    <source>
        <dbReference type="ARBA" id="ARBA00023242"/>
    </source>
</evidence>
<evidence type="ECO:0000256" key="7">
    <source>
        <dbReference type="ARBA" id="ARBA00023163"/>
    </source>
</evidence>
<dbReference type="SUPFAM" id="SSF48508">
    <property type="entry name" value="Nuclear receptor ligand-binding domain"/>
    <property type="match status" value="1"/>
</dbReference>
<dbReference type="SMART" id="SM00430">
    <property type="entry name" value="HOLI"/>
    <property type="match status" value="1"/>
</dbReference>
<dbReference type="SUPFAM" id="SSF57716">
    <property type="entry name" value="Glucocorticoid receptor-like (DNA-binding domain)"/>
    <property type="match status" value="1"/>
</dbReference>
<dbReference type="EMBL" id="JAPWDV010000003">
    <property type="protein sequence ID" value="KAJ6216824.1"/>
    <property type="molecule type" value="Genomic_DNA"/>
</dbReference>
<dbReference type="PROSITE" id="PS51843">
    <property type="entry name" value="NR_LBD"/>
    <property type="match status" value="1"/>
</dbReference>
<dbReference type="PRINTS" id="PR00047">
    <property type="entry name" value="STROIDFINGER"/>
</dbReference>
<dbReference type="PRINTS" id="PR01284">
    <property type="entry name" value="NUCLEARECPTR"/>
</dbReference>
<dbReference type="InterPro" id="IPR001723">
    <property type="entry name" value="Nuclear_hrmn_rcpt"/>
</dbReference>
<keyword evidence="4" id="KW-0862">Zinc</keyword>
<dbReference type="InterPro" id="IPR035500">
    <property type="entry name" value="NHR-like_dom_sf"/>
</dbReference>
<dbReference type="SMART" id="SM00399">
    <property type="entry name" value="ZnF_C4"/>
    <property type="match status" value="1"/>
</dbReference>
<dbReference type="GO" id="GO:0005634">
    <property type="term" value="C:nucleus"/>
    <property type="evidence" value="ECO:0007669"/>
    <property type="project" value="UniProtKB-SubCell"/>
</dbReference>
<dbReference type="GO" id="GO:0005667">
    <property type="term" value="C:transcription regulator complex"/>
    <property type="evidence" value="ECO:0007669"/>
    <property type="project" value="TreeGrafter"/>
</dbReference>
<protein>
    <recommendedName>
        <fullName evidence="11">Probable nuclear hormone receptor HR38</fullName>
    </recommendedName>
    <alternativeName>
        <fullName evidence="12">Nuclear receptor subfamily 4 group A member 4</fullName>
    </alternativeName>
</protein>
<evidence type="ECO:0000313" key="16">
    <source>
        <dbReference type="Proteomes" id="UP001142055"/>
    </source>
</evidence>